<protein>
    <submittedName>
        <fullName evidence="1">Uncharacterized protein</fullName>
    </submittedName>
</protein>
<name>A0A6J7VKV5_9CAUD</name>
<organism evidence="1">
    <name type="scientific">uncultured Caudovirales phage</name>
    <dbReference type="NCBI Taxonomy" id="2100421"/>
    <lineage>
        <taxon>Viruses</taxon>
        <taxon>Duplodnaviria</taxon>
        <taxon>Heunggongvirae</taxon>
        <taxon>Uroviricota</taxon>
        <taxon>Caudoviricetes</taxon>
        <taxon>Peduoviridae</taxon>
        <taxon>Maltschvirus</taxon>
        <taxon>Maltschvirus maltsch</taxon>
    </lineage>
</organism>
<accession>A0A6J7VKV5</accession>
<proteinExistence type="predicted"/>
<reference evidence="1" key="1">
    <citation type="submission" date="2020-05" db="EMBL/GenBank/DDBJ databases">
        <authorList>
            <person name="Chiriac C."/>
            <person name="Salcher M."/>
            <person name="Ghai R."/>
            <person name="Kavagutti S V."/>
        </authorList>
    </citation>
    <scope>NUCLEOTIDE SEQUENCE</scope>
</reference>
<evidence type="ECO:0000313" key="1">
    <source>
        <dbReference type="EMBL" id="CAB5079566.1"/>
    </source>
</evidence>
<gene>
    <name evidence="1" type="ORF">UFOVP146_13</name>
</gene>
<dbReference type="EMBL" id="LR798192">
    <property type="protein sequence ID" value="CAB5079566.1"/>
    <property type="molecule type" value="Genomic_DNA"/>
</dbReference>
<sequence length="108" mass="12948">MKQRIHADLIKAWADGAEIQRRETYCQFNYNEEVDTVKENWVDEPCPSWNWNLEYRIKPEQNPKPKKETLFIYNNVVDGKTFITQQTPDRVIANERYCQYMGSIEVTK</sequence>